<dbReference type="InterPro" id="IPR012310">
    <property type="entry name" value="DNA_ligase_ATP-dep_cent"/>
</dbReference>
<evidence type="ECO:0000256" key="2">
    <source>
        <dbReference type="ARBA" id="ARBA00022598"/>
    </source>
</evidence>
<feature type="region of interest" description="Disordered" evidence="14">
    <location>
        <begin position="1"/>
        <end position="98"/>
    </location>
</feature>
<feature type="compositionally biased region" description="Acidic residues" evidence="14">
    <location>
        <begin position="725"/>
        <end position="736"/>
    </location>
</feature>
<dbReference type="PROSITE" id="PS50160">
    <property type="entry name" value="DNA_LIGASE_A3"/>
    <property type="match status" value="1"/>
</dbReference>
<evidence type="ECO:0000256" key="5">
    <source>
        <dbReference type="ARBA" id="ARBA00022741"/>
    </source>
</evidence>
<dbReference type="EC" id="6.5.1.1" evidence="12"/>
<evidence type="ECO:0000256" key="12">
    <source>
        <dbReference type="RuleBase" id="RU000617"/>
    </source>
</evidence>
<evidence type="ECO:0000256" key="1">
    <source>
        <dbReference type="ARBA" id="ARBA00007572"/>
    </source>
</evidence>
<feature type="domain" description="ATP-dependent DNA ligase family profile" evidence="15">
    <location>
        <begin position="460"/>
        <end position="596"/>
    </location>
</feature>
<feature type="compositionally biased region" description="Polar residues" evidence="14">
    <location>
        <begin position="711"/>
        <end position="722"/>
    </location>
</feature>
<dbReference type="Proteomes" id="UP001341840">
    <property type="component" value="Unassembled WGS sequence"/>
</dbReference>
<dbReference type="EMBL" id="JASCZI010241689">
    <property type="protein sequence ID" value="MED6204913.1"/>
    <property type="molecule type" value="Genomic_DNA"/>
</dbReference>
<evidence type="ECO:0000256" key="9">
    <source>
        <dbReference type="ARBA" id="ARBA00023204"/>
    </source>
</evidence>
<keyword evidence="8 12" id="KW-0233">DNA recombination</keyword>
<dbReference type="InterPro" id="IPR050191">
    <property type="entry name" value="ATP-dep_DNA_ligase"/>
</dbReference>
<evidence type="ECO:0000256" key="11">
    <source>
        <dbReference type="ARBA" id="ARBA00034003"/>
    </source>
</evidence>
<gene>
    <name evidence="16" type="primary">LIG1_2</name>
    <name evidence="16" type="ORF">PIB30_013157</name>
</gene>
<reference evidence="16 17" key="1">
    <citation type="journal article" date="2023" name="Plants (Basel)">
        <title>Bridging the Gap: Combining Genomics and Transcriptomics Approaches to Understand Stylosanthes scabra, an Orphan Legume from the Brazilian Caatinga.</title>
        <authorList>
            <person name="Ferreira-Neto J.R.C."/>
            <person name="da Silva M.D."/>
            <person name="Binneck E."/>
            <person name="de Melo N.F."/>
            <person name="da Silva R.H."/>
            <person name="de Melo A.L.T.M."/>
            <person name="Pandolfi V."/>
            <person name="Bustamante F.O."/>
            <person name="Brasileiro-Vidal A.C."/>
            <person name="Benko-Iseppon A.M."/>
        </authorList>
    </citation>
    <scope>NUCLEOTIDE SEQUENCE [LARGE SCALE GENOMIC DNA]</scope>
    <source>
        <tissue evidence="16">Leaves</tissue>
    </source>
</reference>
<evidence type="ECO:0000256" key="14">
    <source>
        <dbReference type="SAM" id="MobiDB-lite"/>
    </source>
</evidence>
<evidence type="ECO:0000259" key="15">
    <source>
        <dbReference type="PROSITE" id="PS50160"/>
    </source>
</evidence>
<dbReference type="PANTHER" id="PTHR45674">
    <property type="entry name" value="DNA LIGASE 1/3 FAMILY MEMBER"/>
    <property type="match status" value="1"/>
</dbReference>
<name>A0ABU6Y6U9_9FABA</name>
<evidence type="ECO:0000256" key="4">
    <source>
        <dbReference type="ARBA" id="ARBA00022705"/>
    </source>
</evidence>
<dbReference type="Gene3D" id="1.10.3260.10">
    <property type="entry name" value="DNA ligase, ATP-dependent, N-terminal domain"/>
    <property type="match status" value="1"/>
</dbReference>
<dbReference type="CDD" id="cd07969">
    <property type="entry name" value="OBF_DNA_ligase_I"/>
    <property type="match status" value="1"/>
</dbReference>
<keyword evidence="17" id="KW-1185">Reference proteome</keyword>
<dbReference type="Pfam" id="PF04675">
    <property type="entry name" value="DNA_ligase_A_N"/>
    <property type="match status" value="1"/>
</dbReference>
<evidence type="ECO:0000313" key="16">
    <source>
        <dbReference type="EMBL" id="MED6204913.1"/>
    </source>
</evidence>
<dbReference type="Gene3D" id="2.40.50.140">
    <property type="entry name" value="Nucleic acid-binding proteins"/>
    <property type="match status" value="1"/>
</dbReference>
<feature type="region of interest" description="Disordered" evidence="14">
    <location>
        <begin position="692"/>
        <end position="736"/>
    </location>
</feature>
<feature type="compositionally biased region" description="Pro residues" evidence="14">
    <location>
        <begin position="58"/>
        <end position="72"/>
    </location>
</feature>
<dbReference type="CDD" id="cd07900">
    <property type="entry name" value="Adenylation_DNA_ligase_I_Euk"/>
    <property type="match status" value="1"/>
</dbReference>
<dbReference type="Pfam" id="PF01068">
    <property type="entry name" value="DNA_ligase_A_M"/>
    <property type="match status" value="1"/>
</dbReference>
<keyword evidence="4" id="KW-0235">DNA replication</keyword>
<dbReference type="InterPro" id="IPR012308">
    <property type="entry name" value="DNA_ligase_ATP-dep_N"/>
</dbReference>
<keyword evidence="10" id="KW-0131">Cell cycle</keyword>
<dbReference type="Pfam" id="PF04679">
    <property type="entry name" value="DNA_ligase_A_C"/>
    <property type="match status" value="1"/>
</dbReference>
<proteinExistence type="inferred from homology"/>
<dbReference type="SUPFAM" id="SSF117018">
    <property type="entry name" value="ATP-dependent DNA ligase DNA-binding domain"/>
    <property type="match status" value="1"/>
</dbReference>
<keyword evidence="2 12" id="KW-0436">Ligase</keyword>
<dbReference type="InterPro" id="IPR036599">
    <property type="entry name" value="DNA_ligase_N_sf"/>
</dbReference>
<evidence type="ECO:0000256" key="13">
    <source>
        <dbReference type="RuleBase" id="RU004196"/>
    </source>
</evidence>
<dbReference type="Gene3D" id="3.30.1490.70">
    <property type="match status" value="1"/>
</dbReference>
<keyword evidence="6 12" id="KW-0227">DNA damage</keyword>
<dbReference type="GO" id="GO:0016874">
    <property type="term" value="F:ligase activity"/>
    <property type="evidence" value="ECO:0007669"/>
    <property type="project" value="UniProtKB-KW"/>
</dbReference>
<dbReference type="Gene3D" id="3.30.470.30">
    <property type="entry name" value="DNA ligase/mRNA capping enzyme"/>
    <property type="match status" value="1"/>
</dbReference>
<sequence>MSKPPSAFDALMSGARAAAAANKKKSEQSQQPTASSPKKRKPPSSTPPTQTSTLNPNDPKPSEPVPTPPTDPPKQEPEKEEGPPPTKTRHVASSSSFLQELKERVPQLKAKPQKFEPSSVASWEKGTPVPFSLLALALDMISKESGRIASTDIACNLMKTVIYSTPEDLLPLMYLLGKKVAPAHEGVEMGIGESSIVKALAEATGRTESKIKKLYKEEGDLGLVAKKCRSSQSMMRKPEPLTIRKVFSTFRLIAQESGKASQEKKKNHIKGLVVAATDCEPQYLIGLLQAAVYTEEHSKPPADIKSPVDEAVNIVKQAYSVVPVYDKIVSALLTYGVWKLPSTCNFTPGIPVGPMLSKATKGFSEILNTVKDVEFTCEYKYDGERAQIHYMENGSVEIYSRNAERNTGKYPDVVAAISRVKKSTVSSFVLDCEIVGYDREKQTIRSFQDLSGRPRKNVSVDDIKVNVCIFAFDMLYLNGRALLQDNLKIRREHLYASFEEETGVFQYATAITSNNIEEIQEFLDQAVASSCEGLIIKTLDEDSTYEPSNRSQNWLKLKKDYLNTIGDSLDLVPIAAFHGRGKRTGVYGAFLLACYDCNNEEFQSICKIGTGFTEKDLEERSTSLRSKVIPGPKSYYRYGDTMKPDVWFEASEVWEVKAADLTISPVHRAAVGIVDSDKGISLRFPRLVRVRPDKKPEEASSSEQVAEMYNAQFSTQTQTNKQDGSEDEDEYEDVDK</sequence>
<comment type="catalytic activity">
    <reaction evidence="11 12">
        <text>ATP + (deoxyribonucleotide)n-3'-hydroxyl + 5'-phospho-(deoxyribonucleotide)m = (deoxyribonucleotide)n+m + AMP + diphosphate.</text>
        <dbReference type="EC" id="6.5.1.1"/>
    </reaction>
</comment>
<dbReference type="InterPro" id="IPR012340">
    <property type="entry name" value="NA-bd_OB-fold"/>
</dbReference>
<keyword evidence="9 12" id="KW-0234">DNA repair</keyword>
<dbReference type="InterPro" id="IPR016059">
    <property type="entry name" value="DNA_ligase_ATP-dep_CS"/>
</dbReference>
<dbReference type="NCBIfam" id="TIGR00574">
    <property type="entry name" value="dnl1"/>
    <property type="match status" value="1"/>
</dbReference>
<dbReference type="PANTHER" id="PTHR45674:SF4">
    <property type="entry name" value="DNA LIGASE 1"/>
    <property type="match status" value="1"/>
</dbReference>
<evidence type="ECO:0000256" key="6">
    <source>
        <dbReference type="ARBA" id="ARBA00022763"/>
    </source>
</evidence>
<keyword evidence="7 12" id="KW-0067">ATP-binding</keyword>
<evidence type="ECO:0000256" key="3">
    <source>
        <dbReference type="ARBA" id="ARBA00022618"/>
    </source>
</evidence>
<evidence type="ECO:0000313" key="17">
    <source>
        <dbReference type="Proteomes" id="UP001341840"/>
    </source>
</evidence>
<dbReference type="PROSITE" id="PS00697">
    <property type="entry name" value="DNA_LIGASE_A1"/>
    <property type="match status" value="1"/>
</dbReference>
<dbReference type="InterPro" id="IPR000977">
    <property type="entry name" value="DNA_ligase_ATP-dep"/>
</dbReference>
<keyword evidence="3" id="KW-0132">Cell division</keyword>
<comment type="similarity">
    <text evidence="1 13">Belongs to the ATP-dependent DNA ligase family.</text>
</comment>
<evidence type="ECO:0000256" key="8">
    <source>
        <dbReference type="ARBA" id="ARBA00023172"/>
    </source>
</evidence>
<dbReference type="SUPFAM" id="SSF50249">
    <property type="entry name" value="Nucleic acid-binding proteins"/>
    <property type="match status" value="1"/>
</dbReference>
<dbReference type="SUPFAM" id="SSF56091">
    <property type="entry name" value="DNA ligase/mRNA capping enzyme, catalytic domain"/>
    <property type="match status" value="1"/>
</dbReference>
<dbReference type="PROSITE" id="PS00333">
    <property type="entry name" value="DNA_LIGASE_A2"/>
    <property type="match status" value="1"/>
</dbReference>
<feature type="compositionally biased region" description="Basic and acidic residues" evidence="14">
    <location>
        <begin position="73"/>
        <end position="82"/>
    </location>
</feature>
<comment type="caution">
    <text evidence="16">The sequence shown here is derived from an EMBL/GenBank/DDBJ whole genome shotgun (WGS) entry which is preliminary data.</text>
</comment>
<organism evidence="16 17">
    <name type="scientific">Stylosanthes scabra</name>
    <dbReference type="NCBI Taxonomy" id="79078"/>
    <lineage>
        <taxon>Eukaryota</taxon>
        <taxon>Viridiplantae</taxon>
        <taxon>Streptophyta</taxon>
        <taxon>Embryophyta</taxon>
        <taxon>Tracheophyta</taxon>
        <taxon>Spermatophyta</taxon>
        <taxon>Magnoliopsida</taxon>
        <taxon>eudicotyledons</taxon>
        <taxon>Gunneridae</taxon>
        <taxon>Pentapetalae</taxon>
        <taxon>rosids</taxon>
        <taxon>fabids</taxon>
        <taxon>Fabales</taxon>
        <taxon>Fabaceae</taxon>
        <taxon>Papilionoideae</taxon>
        <taxon>50 kb inversion clade</taxon>
        <taxon>dalbergioids sensu lato</taxon>
        <taxon>Dalbergieae</taxon>
        <taxon>Pterocarpus clade</taxon>
        <taxon>Stylosanthes</taxon>
    </lineage>
</organism>
<evidence type="ECO:0000256" key="10">
    <source>
        <dbReference type="ARBA" id="ARBA00023306"/>
    </source>
</evidence>
<keyword evidence="5 12" id="KW-0547">Nucleotide-binding</keyword>
<protein>
    <recommendedName>
        <fullName evidence="12">DNA ligase</fullName>
        <ecNumber evidence="12">6.5.1.1</ecNumber>
    </recommendedName>
</protein>
<evidence type="ECO:0000256" key="7">
    <source>
        <dbReference type="ARBA" id="ARBA00022840"/>
    </source>
</evidence>
<dbReference type="InterPro" id="IPR012309">
    <property type="entry name" value="DNA_ligase_ATP-dep_C"/>
</dbReference>
<accession>A0ABU6Y6U9</accession>